<evidence type="ECO:0000313" key="1">
    <source>
        <dbReference type="EMBL" id="KAG2441596.1"/>
    </source>
</evidence>
<dbReference type="Proteomes" id="UP000650467">
    <property type="component" value="Unassembled WGS sequence"/>
</dbReference>
<sequence length="217" mass="23421">MPAPVLANTATAPGLVEEAEELALGVFQFFQHSAESVGSTVHHLQVVHALERLEGMPLQQVVDLRLLKSAIHPTASVAEAADAGAAAERAAQLDYALDSVCDWRLRDVVDVNKLADALQDVPTSDWVLDSRQLQRDAGNIRRAVHWEKVSEAVRPQQLRQALAVLGGGAGGSPFAELDMRTAVSAVRMEAVRHVLHPAQDAARGRSLESSGMWTWDS</sequence>
<dbReference type="EMBL" id="JAEHOC010000005">
    <property type="protein sequence ID" value="KAG2441596.1"/>
    <property type="molecule type" value="Genomic_DNA"/>
</dbReference>
<proteinExistence type="predicted"/>
<protein>
    <submittedName>
        <fullName evidence="1">Uncharacterized protein</fullName>
    </submittedName>
</protein>
<gene>
    <name evidence="1" type="ORF">HXX76_003217</name>
</gene>
<dbReference type="OrthoDB" id="535024at2759"/>
<comment type="caution">
    <text evidence="1">The sequence shown here is derived from an EMBL/GenBank/DDBJ whole genome shotgun (WGS) entry which is preliminary data.</text>
</comment>
<keyword evidence="2" id="KW-1185">Reference proteome</keyword>
<dbReference type="AlphaFoldDB" id="A0A835W9J7"/>
<accession>A0A835W9J7</accession>
<reference evidence="1" key="1">
    <citation type="journal article" date="2020" name="bioRxiv">
        <title>Comparative genomics of Chlamydomonas.</title>
        <authorList>
            <person name="Craig R.J."/>
            <person name="Hasan A.R."/>
            <person name="Ness R.W."/>
            <person name="Keightley P.D."/>
        </authorList>
    </citation>
    <scope>NUCLEOTIDE SEQUENCE</scope>
    <source>
        <strain evidence="1">SAG 7.73</strain>
    </source>
</reference>
<name>A0A835W9J7_CHLIN</name>
<organism evidence="1 2">
    <name type="scientific">Chlamydomonas incerta</name>
    <dbReference type="NCBI Taxonomy" id="51695"/>
    <lineage>
        <taxon>Eukaryota</taxon>
        <taxon>Viridiplantae</taxon>
        <taxon>Chlorophyta</taxon>
        <taxon>core chlorophytes</taxon>
        <taxon>Chlorophyceae</taxon>
        <taxon>CS clade</taxon>
        <taxon>Chlamydomonadales</taxon>
        <taxon>Chlamydomonadaceae</taxon>
        <taxon>Chlamydomonas</taxon>
    </lineage>
</organism>
<evidence type="ECO:0000313" key="2">
    <source>
        <dbReference type="Proteomes" id="UP000650467"/>
    </source>
</evidence>